<proteinExistence type="predicted"/>
<keyword evidence="1" id="KW-0805">Transcription regulation</keyword>
<keyword evidence="2" id="KW-0804">Transcription</keyword>
<dbReference type="PANTHER" id="PTHR43130:SF3">
    <property type="entry name" value="HTH-TYPE TRANSCRIPTIONAL REGULATOR RV1931C"/>
    <property type="match status" value="1"/>
</dbReference>
<name>A0ABZ1YHI6_9NOCA</name>
<dbReference type="CDD" id="cd03137">
    <property type="entry name" value="GATase1_AraC_1"/>
    <property type="match status" value="1"/>
</dbReference>
<dbReference type="Pfam" id="PF12833">
    <property type="entry name" value="HTH_18"/>
    <property type="match status" value="1"/>
</dbReference>
<dbReference type="Pfam" id="PF01965">
    <property type="entry name" value="DJ-1_PfpI"/>
    <property type="match status" value="1"/>
</dbReference>
<evidence type="ECO:0000256" key="1">
    <source>
        <dbReference type="ARBA" id="ARBA00023015"/>
    </source>
</evidence>
<dbReference type="InterPro" id="IPR029062">
    <property type="entry name" value="Class_I_gatase-like"/>
</dbReference>
<dbReference type="Gene3D" id="3.40.50.880">
    <property type="match status" value="1"/>
</dbReference>
<dbReference type="Proteomes" id="UP001432062">
    <property type="component" value="Chromosome"/>
</dbReference>
<evidence type="ECO:0000256" key="3">
    <source>
        <dbReference type="SAM" id="MobiDB-lite"/>
    </source>
</evidence>
<dbReference type="SUPFAM" id="SSF46689">
    <property type="entry name" value="Homeodomain-like"/>
    <property type="match status" value="2"/>
</dbReference>
<dbReference type="SUPFAM" id="SSF52317">
    <property type="entry name" value="Class I glutamine amidotransferase-like"/>
    <property type="match status" value="1"/>
</dbReference>
<reference evidence="5" key="1">
    <citation type="submission" date="2022-10" db="EMBL/GenBank/DDBJ databases">
        <title>The complete genomes of actinobacterial strains from the NBC collection.</title>
        <authorList>
            <person name="Joergensen T.S."/>
            <person name="Alvarez Arevalo M."/>
            <person name="Sterndorff E.B."/>
            <person name="Faurdal D."/>
            <person name="Vuksanovic O."/>
            <person name="Mourched A.-S."/>
            <person name="Charusanti P."/>
            <person name="Shaw S."/>
            <person name="Blin K."/>
            <person name="Weber T."/>
        </authorList>
    </citation>
    <scope>NUCLEOTIDE SEQUENCE</scope>
    <source>
        <strain evidence="5">NBC_01482</strain>
    </source>
</reference>
<dbReference type="RefSeq" id="WP_327095969.1">
    <property type="nucleotide sequence ID" value="NZ_CP109149.1"/>
</dbReference>
<accession>A0ABZ1YHI6</accession>
<feature type="domain" description="HTH araC/xylS-type" evidence="4">
    <location>
        <begin position="222"/>
        <end position="320"/>
    </location>
</feature>
<organism evidence="5 6">
    <name type="scientific">Nocardia vinacea</name>
    <dbReference type="NCBI Taxonomy" id="96468"/>
    <lineage>
        <taxon>Bacteria</taxon>
        <taxon>Bacillati</taxon>
        <taxon>Actinomycetota</taxon>
        <taxon>Actinomycetes</taxon>
        <taxon>Mycobacteriales</taxon>
        <taxon>Nocardiaceae</taxon>
        <taxon>Nocardia</taxon>
    </lineage>
</organism>
<evidence type="ECO:0000259" key="4">
    <source>
        <dbReference type="PROSITE" id="PS01124"/>
    </source>
</evidence>
<dbReference type="SMART" id="SM00342">
    <property type="entry name" value="HTH_ARAC"/>
    <property type="match status" value="1"/>
</dbReference>
<dbReference type="PANTHER" id="PTHR43130">
    <property type="entry name" value="ARAC-FAMILY TRANSCRIPTIONAL REGULATOR"/>
    <property type="match status" value="1"/>
</dbReference>
<evidence type="ECO:0000256" key="2">
    <source>
        <dbReference type="ARBA" id="ARBA00023163"/>
    </source>
</evidence>
<feature type="region of interest" description="Disordered" evidence="3">
    <location>
        <begin position="324"/>
        <end position="347"/>
    </location>
</feature>
<keyword evidence="6" id="KW-1185">Reference proteome</keyword>
<dbReference type="InterPro" id="IPR018060">
    <property type="entry name" value="HTH_AraC"/>
</dbReference>
<protein>
    <submittedName>
        <fullName evidence="5">DJ-1/PfpI family protein</fullName>
    </submittedName>
</protein>
<dbReference type="InterPro" id="IPR052158">
    <property type="entry name" value="INH-QAR"/>
</dbReference>
<sequence>MSTPRTVVLVVYDGIQLIELAGPMDIFGAANAIVGAPAYRLVTASPRAGTVAVDGGLTMNVEHSLPEIAAGDDEIDTMIVIGGNGAFVSSVSADVVRELPAIARRSRRVASVCAGSLLLAGAGLLDGYRATTHWGACAVMAERFPRVLVEPDRIYVNDGNRWTSAGVTASIDLALALVEADHGTEVAQLIARWFVVFTRRPGGQAQFSAQLRAQPARTPAIRAVQQWLPDHLDEDLSVAALAARAGLSERAFARAFRAETGSTPAAFVENLRVEAARRLLETTDLTVVAIAKAVGYKHGETLHRVFSRQLATTPDRYRQHFAITGSGSDTDDFSYRESRAAAAGNPP</sequence>
<gene>
    <name evidence="5" type="ORF">OG563_25860</name>
</gene>
<evidence type="ECO:0000313" key="6">
    <source>
        <dbReference type="Proteomes" id="UP001432062"/>
    </source>
</evidence>
<dbReference type="InterPro" id="IPR002818">
    <property type="entry name" value="DJ-1/PfpI"/>
</dbReference>
<dbReference type="PROSITE" id="PS01124">
    <property type="entry name" value="HTH_ARAC_FAMILY_2"/>
    <property type="match status" value="1"/>
</dbReference>
<dbReference type="EMBL" id="CP109441">
    <property type="protein sequence ID" value="WUV42684.1"/>
    <property type="molecule type" value="Genomic_DNA"/>
</dbReference>
<dbReference type="InterPro" id="IPR009057">
    <property type="entry name" value="Homeodomain-like_sf"/>
</dbReference>
<evidence type="ECO:0000313" key="5">
    <source>
        <dbReference type="EMBL" id="WUV42684.1"/>
    </source>
</evidence>
<dbReference type="Gene3D" id="1.10.10.60">
    <property type="entry name" value="Homeodomain-like"/>
    <property type="match status" value="1"/>
</dbReference>